<gene>
    <name evidence="2" type="ORF">AYR53_11805</name>
</gene>
<dbReference type="PANTHER" id="PTHR30153:SF2">
    <property type="entry name" value="REPLICATIVE DNA HELICASE"/>
    <property type="match status" value="1"/>
</dbReference>
<dbReference type="GeneID" id="42982945"/>
<dbReference type="GO" id="GO:0005829">
    <property type="term" value="C:cytosol"/>
    <property type="evidence" value="ECO:0007669"/>
    <property type="project" value="TreeGrafter"/>
</dbReference>
<evidence type="ECO:0000259" key="1">
    <source>
        <dbReference type="PROSITE" id="PS51199"/>
    </source>
</evidence>
<dbReference type="Pfam" id="PF03796">
    <property type="entry name" value="DnaB_C"/>
    <property type="match status" value="1"/>
</dbReference>
<dbReference type="GO" id="GO:0005524">
    <property type="term" value="F:ATP binding"/>
    <property type="evidence" value="ECO:0007669"/>
    <property type="project" value="InterPro"/>
</dbReference>
<dbReference type="EMBL" id="CP014873">
    <property type="protein sequence ID" value="ANK63395.1"/>
    <property type="molecule type" value="Genomic_DNA"/>
</dbReference>
<dbReference type="PANTHER" id="PTHR30153">
    <property type="entry name" value="REPLICATIVE DNA HELICASE DNAB"/>
    <property type="match status" value="1"/>
</dbReference>
<dbReference type="GO" id="GO:0003678">
    <property type="term" value="F:DNA helicase activity"/>
    <property type="evidence" value="ECO:0007669"/>
    <property type="project" value="InterPro"/>
</dbReference>
<dbReference type="STRING" id="375175.AYR53_11805"/>
<protein>
    <recommendedName>
        <fullName evidence="1">SF4 helicase domain-containing protein</fullName>
    </recommendedName>
</protein>
<dbReference type="GO" id="GO:0006260">
    <property type="term" value="P:DNA replication"/>
    <property type="evidence" value="ECO:0007669"/>
    <property type="project" value="InterPro"/>
</dbReference>
<proteinExistence type="predicted"/>
<dbReference type="InterPro" id="IPR007694">
    <property type="entry name" value="DNA_helicase_DnaB-like_C"/>
</dbReference>
<dbReference type="SUPFAM" id="SSF52540">
    <property type="entry name" value="P-loop containing nucleoside triphosphate hydrolases"/>
    <property type="match status" value="1"/>
</dbReference>
<dbReference type="AlphaFoldDB" id="A0A192H4T8"/>
<organism evidence="2 3">
    <name type="scientific">Loigolactobacillus backii</name>
    <dbReference type="NCBI Taxonomy" id="375175"/>
    <lineage>
        <taxon>Bacteria</taxon>
        <taxon>Bacillati</taxon>
        <taxon>Bacillota</taxon>
        <taxon>Bacilli</taxon>
        <taxon>Lactobacillales</taxon>
        <taxon>Lactobacillaceae</taxon>
        <taxon>Loigolactobacillus</taxon>
    </lineage>
</organism>
<reference evidence="2 3" key="1">
    <citation type="submission" date="2016-03" db="EMBL/GenBank/DDBJ databases">
        <title>Pediococcus and Lactobacillus from brewery environment - whole genome sequencing and assembly.</title>
        <authorList>
            <person name="Behr J."/>
            <person name="Geissler A.J."/>
            <person name="Vogel R.F."/>
        </authorList>
    </citation>
    <scope>NUCLEOTIDE SEQUENCE [LARGE SCALE GENOMIC DNA]</scope>
    <source>
        <strain evidence="2 3">TMW 1.1989</strain>
    </source>
</reference>
<evidence type="ECO:0000313" key="3">
    <source>
        <dbReference type="Proteomes" id="UP000078582"/>
    </source>
</evidence>
<sequence length="425" mass="48061">MNQPTIKIDDMPLERSIIATLINSPGLIKLGKIEAEWFAPNYRNIVKTLIQENGDFSGSAEFVSKFNFQHGGEISNDTWDAILQYDFSQNEHVSQLYEADIILMRNQHQRIEAASAAFDYASDPNTNNLDRLKKQLDMVNNKISKPHKSMSQLYDEMKTKLYSDTPEGIKTYSNLDDALNGGIRGNNLFVIGARPAVGKSAFSANLAIQSLRSDPKLKLDIFSLEMGDSEIYDRIGAMISAIPARKFYNANKQMNEKEKLKVLASMKFLNDNRLTIYKNIESSGEITGTIRQRAADCQSGHYMAIVDYLQLVHSDSKSDTRSTEVGSITRELKKATQELDIPIVLLSQLNRASQQRQSNDLADLRESGSIEQDANKVAFLSNVDDQANDDNFQVVCLDIKKNREGKLTKLYFNFYKDTQKFAERF</sequence>
<keyword evidence="3" id="KW-1185">Reference proteome</keyword>
<evidence type="ECO:0000313" key="2">
    <source>
        <dbReference type="EMBL" id="ANK63395.1"/>
    </source>
</evidence>
<dbReference type="InterPro" id="IPR027417">
    <property type="entry name" value="P-loop_NTPase"/>
</dbReference>
<name>A0A192H4T8_9LACO</name>
<dbReference type="RefSeq" id="WP_068280115.1">
    <property type="nucleotide sequence ID" value="NZ_CP014873.1"/>
</dbReference>
<dbReference type="Proteomes" id="UP000078582">
    <property type="component" value="Chromosome"/>
</dbReference>
<dbReference type="PROSITE" id="PS51199">
    <property type="entry name" value="SF4_HELICASE"/>
    <property type="match status" value="1"/>
</dbReference>
<accession>A0A192H4T8</accession>
<dbReference type="Gene3D" id="3.40.50.300">
    <property type="entry name" value="P-loop containing nucleotide triphosphate hydrolases"/>
    <property type="match status" value="1"/>
</dbReference>
<dbReference type="OrthoDB" id="9773982at2"/>
<feature type="domain" description="SF4 helicase" evidence="1">
    <location>
        <begin position="162"/>
        <end position="425"/>
    </location>
</feature>